<dbReference type="Proteomes" id="UP000053660">
    <property type="component" value="Unassembled WGS sequence"/>
</dbReference>
<name>A0A0B1RW01_OESDE</name>
<sequence length="284" mass="31698">ALVTAWNAYIDANPESPLVLTSLNTLIGSLNVDQLATALKVMEKTIRAYFKRTAFSWTQLMEWAQCPNHLTASVCDYLLSVSSVNKAHPLMLTTAWFLRFIPPNNTVVSALHTFITSIKPKHVWCEASFLLLIWQEVRWLADAVLSAHANPGQSLDDRLQSFMRWLNKAAKDDSSFITNLITSKKNAHSARLRAVLSILELYLTQQMMGESQLPRASENAPVLNSRISALKEAASTKANQQFAAAFNVATPFFTQVDLHHIGSAPNLVLQCSRALFKEKFLLVL</sequence>
<dbReference type="GO" id="GO:0005737">
    <property type="term" value="C:cytoplasm"/>
    <property type="evidence" value="ECO:0007669"/>
    <property type="project" value="TreeGrafter"/>
</dbReference>
<reference evidence="1 2" key="1">
    <citation type="submission" date="2014-03" db="EMBL/GenBank/DDBJ databases">
        <title>Draft genome of the hookworm Oesophagostomum dentatum.</title>
        <authorList>
            <person name="Mitreva M."/>
        </authorList>
    </citation>
    <scope>NUCLEOTIDE SEQUENCE [LARGE SCALE GENOMIC DNA]</scope>
    <source>
        <strain evidence="1 2">OD-Hann</strain>
    </source>
</reference>
<dbReference type="PANTHER" id="PTHR31139:SF4">
    <property type="entry name" value="ECTOPIC P GRANULES PROTEIN 5 HOMOLOG"/>
    <property type="match status" value="1"/>
</dbReference>
<dbReference type="AlphaFoldDB" id="A0A0B1RW01"/>
<protein>
    <submittedName>
        <fullName evidence="1">Uncharacterized protein</fullName>
    </submittedName>
</protein>
<evidence type="ECO:0000313" key="1">
    <source>
        <dbReference type="EMBL" id="KHJ75821.1"/>
    </source>
</evidence>
<accession>A0A0B1RW01</accession>
<feature type="non-terminal residue" evidence="1">
    <location>
        <position position="1"/>
    </location>
</feature>
<dbReference type="OrthoDB" id="5809132at2759"/>
<dbReference type="GO" id="GO:0097352">
    <property type="term" value="P:autophagosome maturation"/>
    <property type="evidence" value="ECO:0007669"/>
    <property type="project" value="TreeGrafter"/>
</dbReference>
<dbReference type="EMBL" id="KN612368">
    <property type="protein sequence ID" value="KHJ75821.1"/>
    <property type="molecule type" value="Genomic_DNA"/>
</dbReference>
<organism evidence="1 2">
    <name type="scientific">Oesophagostomum dentatum</name>
    <name type="common">Nodular worm</name>
    <dbReference type="NCBI Taxonomy" id="61180"/>
    <lineage>
        <taxon>Eukaryota</taxon>
        <taxon>Metazoa</taxon>
        <taxon>Ecdysozoa</taxon>
        <taxon>Nematoda</taxon>
        <taxon>Chromadorea</taxon>
        <taxon>Rhabditida</taxon>
        <taxon>Rhabditina</taxon>
        <taxon>Rhabditomorpha</taxon>
        <taxon>Strongyloidea</taxon>
        <taxon>Strongylidae</taxon>
        <taxon>Oesophagostomum</taxon>
    </lineage>
</organism>
<evidence type="ECO:0000313" key="2">
    <source>
        <dbReference type="Proteomes" id="UP000053660"/>
    </source>
</evidence>
<dbReference type="PANTHER" id="PTHR31139">
    <property type="entry name" value="ECTOPIC P GRANULES PROTEIN 5 HOMOLOG"/>
    <property type="match status" value="1"/>
</dbReference>
<gene>
    <name evidence="1" type="ORF">OESDEN_24562</name>
</gene>
<dbReference type="InterPro" id="IPR051436">
    <property type="entry name" value="Autophagy-related_EPG5"/>
</dbReference>
<proteinExistence type="predicted"/>
<keyword evidence="2" id="KW-1185">Reference proteome</keyword>